<dbReference type="EMBL" id="QDKQ01000037">
    <property type="protein sequence ID" value="PVM90078.1"/>
    <property type="molecule type" value="Genomic_DNA"/>
</dbReference>
<comment type="caution">
    <text evidence="2">The sequence shown here is derived from an EMBL/GenBank/DDBJ whole genome shotgun (WGS) entry which is preliminary data.</text>
</comment>
<keyword evidence="1" id="KW-0472">Membrane</keyword>
<feature type="transmembrane region" description="Helical" evidence="1">
    <location>
        <begin position="23"/>
        <end position="43"/>
    </location>
</feature>
<proteinExistence type="predicted"/>
<evidence type="ECO:0000313" key="3">
    <source>
        <dbReference type="Proteomes" id="UP000245073"/>
    </source>
</evidence>
<sequence length="195" mass="21339">MLSIGFIVWKSASPESDWMAEHLAEFLGSVASAVALGFIAYAASIQARQARSQELLTSFQLSRPDLGGLARRIAMTARLVVDERKGGAPGKLTEYQAAYELGDHAVFAYLISSPKRIQAALAGSDGEQLRHQTLRYIRLFDSVTALTQERELERMLLRLPLGRAYCTLKIAIGEDGDGRLANCLAFDAEPELGRP</sequence>
<protein>
    <submittedName>
        <fullName evidence="2">Uncharacterized protein</fullName>
    </submittedName>
</protein>
<accession>A0A2T9K259</accession>
<reference evidence="2 3" key="1">
    <citation type="submission" date="2018-04" db="EMBL/GenBank/DDBJ databases">
        <title>The genome sequence of Caulobacter sp. 744.</title>
        <authorList>
            <person name="Gao J."/>
            <person name="Sun J."/>
        </authorList>
    </citation>
    <scope>NUCLEOTIDE SEQUENCE [LARGE SCALE GENOMIC DNA]</scope>
    <source>
        <strain evidence="2 3">774</strain>
    </source>
</reference>
<evidence type="ECO:0000256" key="1">
    <source>
        <dbReference type="SAM" id="Phobius"/>
    </source>
</evidence>
<keyword evidence="3" id="KW-1185">Reference proteome</keyword>
<dbReference type="Proteomes" id="UP000245073">
    <property type="component" value="Unassembled WGS sequence"/>
</dbReference>
<gene>
    <name evidence="2" type="ORF">DDF67_10740</name>
</gene>
<dbReference type="AlphaFoldDB" id="A0A2T9K259"/>
<keyword evidence="1" id="KW-1133">Transmembrane helix</keyword>
<organism evidence="2 3">
    <name type="scientific">Caulobacter endophyticus</name>
    <dbReference type="NCBI Taxonomy" id="2172652"/>
    <lineage>
        <taxon>Bacteria</taxon>
        <taxon>Pseudomonadati</taxon>
        <taxon>Pseudomonadota</taxon>
        <taxon>Alphaproteobacteria</taxon>
        <taxon>Caulobacterales</taxon>
        <taxon>Caulobacteraceae</taxon>
        <taxon>Caulobacter</taxon>
    </lineage>
</organism>
<keyword evidence="1" id="KW-0812">Transmembrane</keyword>
<name>A0A2T9K259_9CAUL</name>
<evidence type="ECO:0000313" key="2">
    <source>
        <dbReference type="EMBL" id="PVM90078.1"/>
    </source>
</evidence>